<keyword evidence="2" id="KW-0695">RNA-directed DNA polymerase</keyword>
<keyword evidence="2" id="KW-0808">Transferase</keyword>
<gene>
    <name evidence="2" type="primary">RTJK</name>
    <name evidence="2" type="ORF">TR168230</name>
</gene>
<name>A0A0X3PDI4_SCHSO</name>
<feature type="non-terminal residue" evidence="2">
    <location>
        <position position="439"/>
    </location>
</feature>
<evidence type="ECO:0000313" key="2">
    <source>
        <dbReference type="EMBL" id="JAP49889.1"/>
    </source>
</evidence>
<dbReference type="PANTHER" id="PTHR33332">
    <property type="entry name" value="REVERSE TRANSCRIPTASE DOMAIN-CONTAINING PROTEIN"/>
    <property type="match status" value="1"/>
</dbReference>
<dbReference type="SUPFAM" id="SSF56672">
    <property type="entry name" value="DNA/RNA polymerases"/>
    <property type="match status" value="1"/>
</dbReference>
<dbReference type="InterPro" id="IPR043502">
    <property type="entry name" value="DNA/RNA_pol_sf"/>
</dbReference>
<proteinExistence type="predicted"/>
<dbReference type="Pfam" id="PF00078">
    <property type="entry name" value="RVT_1"/>
    <property type="match status" value="1"/>
</dbReference>
<reference evidence="2" key="1">
    <citation type="submission" date="2016-01" db="EMBL/GenBank/DDBJ databases">
        <title>Reference transcriptome for the parasite Schistocephalus solidus: insights into the molecular evolution of parasitism.</title>
        <authorList>
            <person name="Hebert F.O."/>
            <person name="Grambauer S."/>
            <person name="Barber I."/>
            <person name="Landry C.R."/>
            <person name="Aubin-Horth N."/>
        </authorList>
    </citation>
    <scope>NUCLEOTIDE SEQUENCE</scope>
</reference>
<dbReference type="CDD" id="cd01650">
    <property type="entry name" value="RT_nLTR_like"/>
    <property type="match status" value="1"/>
</dbReference>
<dbReference type="InterPro" id="IPR000477">
    <property type="entry name" value="RT_dom"/>
</dbReference>
<accession>A0A0X3PDI4</accession>
<dbReference type="GO" id="GO:0003964">
    <property type="term" value="F:RNA-directed DNA polymerase activity"/>
    <property type="evidence" value="ECO:0007669"/>
    <property type="project" value="UniProtKB-KW"/>
</dbReference>
<protein>
    <submittedName>
        <fullName evidence="2">RNA-directed DNA polymerase from mobile element jockey</fullName>
    </submittedName>
</protein>
<feature type="non-terminal residue" evidence="2">
    <location>
        <position position="1"/>
    </location>
</feature>
<organism evidence="2">
    <name type="scientific">Schistocephalus solidus</name>
    <name type="common">Tapeworm</name>
    <dbReference type="NCBI Taxonomy" id="70667"/>
    <lineage>
        <taxon>Eukaryota</taxon>
        <taxon>Metazoa</taxon>
        <taxon>Spiralia</taxon>
        <taxon>Lophotrochozoa</taxon>
        <taxon>Platyhelminthes</taxon>
        <taxon>Cestoda</taxon>
        <taxon>Eucestoda</taxon>
        <taxon>Diphyllobothriidea</taxon>
        <taxon>Diphyllobothriidae</taxon>
        <taxon>Schistocephalus</taxon>
    </lineage>
</organism>
<evidence type="ECO:0000259" key="1">
    <source>
        <dbReference type="PROSITE" id="PS50878"/>
    </source>
</evidence>
<keyword evidence="2" id="KW-0548">Nucleotidyltransferase</keyword>
<dbReference type="AlphaFoldDB" id="A0A0X3PDI4"/>
<sequence length="439" mass="49595">WHPVLLDSIGNPVVDDKLTADSFNVFLSRTFIENSTAPHPPIQVWTGAVLETITFTLWDVTVAIRRFRQSYSPGPDGVPISIIKADANDIFPSLLCKIFNLALESETFPSVWKESHILPIPKRGQSTSFDDFRPINTLSAASKILETLIKDKMMYHLTENNLLSAAQHGFLKTRSCDTCQLSFFDHVLQSRDNGFALYIVYFDFTKAFDRVDHALLLLKLSSFGICGKLLSLISSYLSSRTQHVKISNAISNSARVRSGVIQGSVLGPLLFCLFVNDVPGLFRNGRPFMYADDLKVAYRYQPADRDTAIDLLKNDLEAFAQWCCTWRLSLSWHKCSVMVVGDNHQPHLSIDGHDINVPGVVKDLGISYSNGLNLSEHCALIVSKARRTAGFILRNFKTIDIRLRLYKMYVRPGLEYCSFLFSLLRASERKKIESVQHFF</sequence>
<feature type="domain" description="Reverse transcriptase" evidence="1">
    <location>
        <begin position="101"/>
        <end position="355"/>
    </location>
</feature>
<dbReference type="PROSITE" id="PS50878">
    <property type="entry name" value="RT_POL"/>
    <property type="match status" value="1"/>
</dbReference>
<dbReference type="EMBL" id="GEEE01013336">
    <property type="protein sequence ID" value="JAP49889.1"/>
    <property type="molecule type" value="Transcribed_RNA"/>
</dbReference>